<reference evidence="3" key="1">
    <citation type="journal article" date="2006" name="PLoS Biol.">
        <title>Macronuclear genome sequence of the ciliate Tetrahymena thermophila, a model eukaryote.</title>
        <authorList>
            <person name="Eisen J.A."/>
            <person name="Coyne R.S."/>
            <person name="Wu M."/>
            <person name="Wu D."/>
            <person name="Thiagarajan M."/>
            <person name="Wortman J.R."/>
            <person name="Badger J.H."/>
            <person name="Ren Q."/>
            <person name="Amedeo P."/>
            <person name="Jones K.M."/>
            <person name="Tallon L.J."/>
            <person name="Delcher A.L."/>
            <person name="Salzberg S.L."/>
            <person name="Silva J.C."/>
            <person name="Haas B.J."/>
            <person name="Majoros W.H."/>
            <person name="Farzad M."/>
            <person name="Carlton J.M."/>
            <person name="Smith R.K. Jr."/>
            <person name="Garg J."/>
            <person name="Pearlman R.E."/>
            <person name="Karrer K.M."/>
            <person name="Sun L."/>
            <person name="Manning G."/>
            <person name="Elde N.C."/>
            <person name="Turkewitz A.P."/>
            <person name="Asai D.J."/>
            <person name="Wilkes D.E."/>
            <person name="Wang Y."/>
            <person name="Cai H."/>
            <person name="Collins K."/>
            <person name="Stewart B.A."/>
            <person name="Lee S.R."/>
            <person name="Wilamowska K."/>
            <person name="Weinberg Z."/>
            <person name="Ruzzo W.L."/>
            <person name="Wloga D."/>
            <person name="Gaertig J."/>
            <person name="Frankel J."/>
            <person name="Tsao C.-C."/>
            <person name="Gorovsky M.A."/>
            <person name="Keeling P.J."/>
            <person name="Waller R.F."/>
            <person name="Patron N.J."/>
            <person name="Cherry J.M."/>
            <person name="Stover N.A."/>
            <person name="Krieger C.J."/>
            <person name="del Toro C."/>
            <person name="Ryder H.F."/>
            <person name="Williamson S.C."/>
            <person name="Barbeau R.A."/>
            <person name="Hamilton E.P."/>
            <person name="Orias E."/>
        </authorList>
    </citation>
    <scope>NUCLEOTIDE SEQUENCE [LARGE SCALE GENOMIC DNA]</scope>
    <source>
        <strain evidence="3">SB210</strain>
    </source>
</reference>
<gene>
    <name evidence="2" type="ORF">TTHERM_00283710</name>
</gene>
<dbReference type="GeneID" id="7829970"/>
<evidence type="ECO:0000313" key="3">
    <source>
        <dbReference type="Proteomes" id="UP000009168"/>
    </source>
</evidence>
<evidence type="ECO:0000313" key="2">
    <source>
        <dbReference type="EMBL" id="EAR97982.2"/>
    </source>
</evidence>
<dbReference type="KEGG" id="tet:TTHERM_00283710"/>
<protein>
    <submittedName>
        <fullName evidence="2">Uncharacterized protein</fullName>
    </submittedName>
</protein>
<proteinExistence type="predicted"/>
<organism evidence="2 3">
    <name type="scientific">Tetrahymena thermophila (strain SB210)</name>
    <dbReference type="NCBI Taxonomy" id="312017"/>
    <lineage>
        <taxon>Eukaryota</taxon>
        <taxon>Sar</taxon>
        <taxon>Alveolata</taxon>
        <taxon>Ciliophora</taxon>
        <taxon>Intramacronucleata</taxon>
        <taxon>Oligohymenophorea</taxon>
        <taxon>Hymenostomatida</taxon>
        <taxon>Tetrahymenina</taxon>
        <taxon>Tetrahymenidae</taxon>
        <taxon>Tetrahymena</taxon>
    </lineage>
</organism>
<name>I7M8F5_TETTS</name>
<feature type="region of interest" description="Disordered" evidence="1">
    <location>
        <begin position="270"/>
        <end position="317"/>
    </location>
</feature>
<accession>I7M8F5</accession>
<dbReference type="InParanoid" id="I7M8F5"/>
<dbReference type="HOGENOM" id="CLU_366206_0_0_1"/>
<dbReference type="AlphaFoldDB" id="I7M8F5"/>
<evidence type="ECO:0000256" key="1">
    <source>
        <dbReference type="SAM" id="MobiDB-lite"/>
    </source>
</evidence>
<dbReference type="Proteomes" id="UP000009168">
    <property type="component" value="Unassembled WGS sequence"/>
</dbReference>
<feature type="compositionally biased region" description="Low complexity" evidence="1">
    <location>
        <begin position="297"/>
        <end position="309"/>
    </location>
</feature>
<sequence>MSVYNDHNCSKKYYCFCKGCEIALCDKCIDQHEEHQQFIVEKDQLIKQLVESKNKYYTFTEKLITDMKQTLMYAASLFEFDVNYINNMIKLFVDYEDQPQNRKKLTEDIENFLLGSYKSKVSLNEVYIENVNIKSFINPIKESFQSISKNYLEFYKSMRNMELFKINIKNINSKILNKKKSSGIKITDKSELIQQDILKGMRVQDIVEKYNVSSSTVSKYLRLMNRNDEDMKSFKYSDEYKELQNLFKEDDAFEQELLEKKEAENLKLAKASTSGKKKGRKTKKDILESTGKKKVCSDNGSDNNSSDSIKINKKEEKNISKDQNKMIQAQLNELINQYQPQISQQTCSQNIQGSLKQAVLLPKEMNLQLNCSENQNKNLPQSSNQNFTNQTVENSIQNDPCNLQIQDQQPNNNIKSLNDFRVNPLLKLREQADKVKLSNHMLPFYYKQHPSLGITFKNQLNFYSIDGKNSQLGQYKIEHSSIYQDNFIKSICILQSRKMNRDIIFMQSMNNIVFIIDSTTYNMKLLQSGIDCFDFFRGAENDGQIRMGIIAKQGINIVRYTYKVEKDKELDQEWIDKRVLCQVNPVEFLELNKIVLFFSGNTKFLSFLCKNGIFIYKQDKQDLKYNKVDFIQEPGVIFIKPSPKSFKMSNNVKYNLFAASQSQLIMYSATQNICERISLQRANETIKDFVVTYNSKLNKEYVVVSYSRNIIVIVDKQLGKIDVSTESDIKSIQVFWVDTTMQLCYQTVQDDAMKFNIEYFEF</sequence>
<dbReference type="RefSeq" id="XP_001018227.2">
    <property type="nucleotide sequence ID" value="XM_001018227.3"/>
</dbReference>
<dbReference type="EMBL" id="GG662656">
    <property type="protein sequence ID" value="EAR97982.2"/>
    <property type="molecule type" value="Genomic_DNA"/>
</dbReference>
<keyword evidence="3" id="KW-1185">Reference proteome</keyword>